<gene>
    <name evidence="2" type="ORF">ABZZ21_02550</name>
</gene>
<name>A0ABV2UPJ0_9ACTN</name>
<feature type="compositionally biased region" description="Basic and acidic residues" evidence="1">
    <location>
        <begin position="262"/>
        <end position="273"/>
    </location>
</feature>
<evidence type="ECO:0000313" key="3">
    <source>
        <dbReference type="Proteomes" id="UP001550210"/>
    </source>
</evidence>
<dbReference type="RefSeq" id="WP_355391400.1">
    <property type="nucleotide sequence ID" value="NZ_JBEXPZ010000003.1"/>
</dbReference>
<keyword evidence="3" id="KW-1185">Reference proteome</keyword>
<sequence length="389" mass="42440">MSITARLRDSVQLPNGRSLVNDFALDSRADRPHRALLRHGRTLEVHDLAGLFAGERAPTAVFPLPWPGWRGGVHSVSADASFAVFSGQRAVRAVAPGGATLWEYRHGCWGPLLGHPHTGDEQEVCDGLEHGSCRVSDDGRLVWAHVVAPEEHGGQEYWAVLDARDGHELARLPLDSAASGSHHVSHPDGVHMGLSIGMGQDGLLLHWARWDGEELTAWDLNETLDRDLTDVHPAHPGFLTAEHNGTDLRLHTLDGTVLAEREAAEAGPESHDETDLDDEDEDEDEENDEDPDEDSEDGEDLDDEDEPLCWDHGGGFVDADTVIASTIDTADDPAEGRHWLLDAHTLEIRGAITYPTGHIDSYVRPLGDGTWLTYDDANGTLARWSEAAS</sequence>
<evidence type="ECO:0000313" key="2">
    <source>
        <dbReference type="EMBL" id="MET9843462.1"/>
    </source>
</evidence>
<reference evidence="2 3" key="1">
    <citation type="submission" date="2024-06" db="EMBL/GenBank/DDBJ databases">
        <title>The Natural Products Discovery Center: Release of the First 8490 Sequenced Strains for Exploring Actinobacteria Biosynthetic Diversity.</title>
        <authorList>
            <person name="Kalkreuter E."/>
            <person name="Kautsar S.A."/>
            <person name="Yang D."/>
            <person name="Bader C.D."/>
            <person name="Teijaro C.N."/>
            <person name="Fluegel L."/>
            <person name="Davis C.M."/>
            <person name="Simpson J.R."/>
            <person name="Lauterbach L."/>
            <person name="Steele A.D."/>
            <person name="Gui C."/>
            <person name="Meng S."/>
            <person name="Li G."/>
            <person name="Viehrig K."/>
            <person name="Ye F."/>
            <person name="Su P."/>
            <person name="Kiefer A.F."/>
            <person name="Nichols A."/>
            <person name="Cepeda A.J."/>
            <person name="Yan W."/>
            <person name="Fan B."/>
            <person name="Jiang Y."/>
            <person name="Adhikari A."/>
            <person name="Zheng C.-J."/>
            <person name="Schuster L."/>
            <person name="Cowan T.M."/>
            <person name="Smanski M.J."/>
            <person name="Chevrette M.G."/>
            <person name="De Carvalho L.P.S."/>
            <person name="Shen B."/>
        </authorList>
    </citation>
    <scope>NUCLEOTIDE SEQUENCE [LARGE SCALE GENOMIC DNA]</scope>
    <source>
        <strain evidence="2 3">NPDC006434</strain>
    </source>
</reference>
<feature type="compositionally biased region" description="Acidic residues" evidence="1">
    <location>
        <begin position="274"/>
        <end position="308"/>
    </location>
</feature>
<organism evidence="2 3">
    <name type="scientific">Streptomyces ossamyceticus</name>
    <dbReference type="NCBI Taxonomy" id="249581"/>
    <lineage>
        <taxon>Bacteria</taxon>
        <taxon>Bacillati</taxon>
        <taxon>Actinomycetota</taxon>
        <taxon>Actinomycetes</taxon>
        <taxon>Kitasatosporales</taxon>
        <taxon>Streptomycetaceae</taxon>
        <taxon>Streptomyces</taxon>
    </lineage>
</organism>
<feature type="region of interest" description="Disordered" evidence="1">
    <location>
        <begin position="262"/>
        <end position="314"/>
    </location>
</feature>
<evidence type="ECO:0008006" key="4">
    <source>
        <dbReference type="Google" id="ProtNLM"/>
    </source>
</evidence>
<dbReference type="EMBL" id="JBEXPZ010000003">
    <property type="protein sequence ID" value="MET9843462.1"/>
    <property type="molecule type" value="Genomic_DNA"/>
</dbReference>
<evidence type="ECO:0000256" key="1">
    <source>
        <dbReference type="SAM" id="MobiDB-lite"/>
    </source>
</evidence>
<proteinExistence type="predicted"/>
<protein>
    <recommendedName>
        <fullName evidence="4">Arylsulfotransferase ASST</fullName>
    </recommendedName>
</protein>
<dbReference type="Proteomes" id="UP001550210">
    <property type="component" value="Unassembled WGS sequence"/>
</dbReference>
<accession>A0ABV2UPJ0</accession>
<comment type="caution">
    <text evidence="2">The sequence shown here is derived from an EMBL/GenBank/DDBJ whole genome shotgun (WGS) entry which is preliminary data.</text>
</comment>